<keyword evidence="5 16" id="KW-0813">Transport</keyword>
<keyword evidence="14 16" id="KW-0472">Membrane</keyword>
<geneLocation type="mitochondrion" evidence="18"/>
<keyword evidence="10 16" id="KW-1133">Transmembrane helix</keyword>
<accession>A0A2H4U8Z7</accession>
<dbReference type="GO" id="GO:0042773">
    <property type="term" value="P:ATP synthesis coupled electron transport"/>
    <property type="evidence" value="ECO:0007669"/>
    <property type="project" value="InterPro"/>
</dbReference>
<evidence type="ECO:0000256" key="14">
    <source>
        <dbReference type="ARBA" id="ARBA00023136"/>
    </source>
</evidence>
<dbReference type="PANTHER" id="PTHR43507:SF20">
    <property type="entry name" value="NADH-UBIQUINONE OXIDOREDUCTASE CHAIN 4"/>
    <property type="match status" value="1"/>
</dbReference>
<dbReference type="GO" id="GO:0015990">
    <property type="term" value="P:electron transport coupled proton transport"/>
    <property type="evidence" value="ECO:0007669"/>
    <property type="project" value="TreeGrafter"/>
</dbReference>
<feature type="transmembrane region" description="Helical" evidence="16">
    <location>
        <begin position="131"/>
        <end position="154"/>
    </location>
</feature>
<evidence type="ECO:0000256" key="12">
    <source>
        <dbReference type="ARBA" id="ARBA00023075"/>
    </source>
</evidence>
<feature type="transmembrane region" description="Helical" evidence="16">
    <location>
        <begin position="75"/>
        <end position="95"/>
    </location>
</feature>
<feature type="transmembrane region" description="Helical" evidence="16">
    <location>
        <begin position="345"/>
        <end position="366"/>
    </location>
</feature>
<evidence type="ECO:0000256" key="3">
    <source>
        <dbReference type="ARBA" id="ARBA00012944"/>
    </source>
</evidence>
<evidence type="ECO:0000256" key="15">
    <source>
        <dbReference type="ARBA" id="ARBA00049551"/>
    </source>
</evidence>
<comment type="subcellular location">
    <subcellularLocation>
        <location evidence="1 16">Mitochondrion membrane</location>
        <topology evidence="1 16">Multi-pass membrane protein</topology>
    </subcellularLocation>
</comment>
<name>A0A2H4U8Z7_SPISA</name>
<evidence type="ECO:0000256" key="7">
    <source>
        <dbReference type="ARBA" id="ARBA00022692"/>
    </source>
</evidence>
<keyword evidence="12 16" id="KW-0830">Ubiquinone</keyword>
<evidence type="ECO:0000259" key="17">
    <source>
        <dbReference type="Pfam" id="PF00361"/>
    </source>
</evidence>
<feature type="transmembrane region" description="Helical" evidence="16">
    <location>
        <begin position="45"/>
        <end position="63"/>
    </location>
</feature>
<dbReference type="Pfam" id="PF00361">
    <property type="entry name" value="Proton_antipo_M"/>
    <property type="match status" value="1"/>
</dbReference>
<evidence type="ECO:0000256" key="9">
    <source>
        <dbReference type="ARBA" id="ARBA00022982"/>
    </source>
</evidence>
<dbReference type="GO" id="GO:0003954">
    <property type="term" value="F:NADH dehydrogenase activity"/>
    <property type="evidence" value="ECO:0007669"/>
    <property type="project" value="TreeGrafter"/>
</dbReference>
<evidence type="ECO:0000256" key="16">
    <source>
        <dbReference type="RuleBase" id="RU003297"/>
    </source>
</evidence>
<evidence type="ECO:0000256" key="6">
    <source>
        <dbReference type="ARBA" id="ARBA00022660"/>
    </source>
</evidence>
<dbReference type="PRINTS" id="PR01437">
    <property type="entry name" value="NUOXDRDTASE4"/>
</dbReference>
<gene>
    <name evidence="18" type="primary">NAD4</name>
</gene>
<dbReference type="InterPro" id="IPR003918">
    <property type="entry name" value="NADH_UbQ_OxRdtase"/>
</dbReference>
<dbReference type="PANTHER" id="PTHR43507">
    <property type="entry name" value="NADH-UBIQUINONE OXIDOREDUCTASE CHAIN 4"/>
    <property type="match status" value="1"/>
</dbReference>
<reference evidence="18" key="1">
    <citation type="submission" date="2017-11" db="EMBL/GenBank/DDBJ databases">
        <title>Complete mitochondrial genome of the Pseudocardium sachalinense.</title>
        <authorList>
            <person name="Li J."/>
            <person name="Zhang Y."/>
            <person name="Li S."/>
            <person name="Sun M."/>
            <person name="Xiao J."/>
            <person name="Xu G."/>
        </authorList>
    </citation>
    <scope>NUCLEOTIDE SEQUENCE</scope>
</reference>
<feature type="transmembrane region" description="Helical" evidence="16">
    <location>
        <begin position="211"/>
        <end position="234"/>
    </location>
</feature>
<keyword evidence="13 16" id="KW-0496">Mitochondrion</keyword>
<evidence type="ECO:0000256" key="11">
    <source>
        <dbReference type="ARBA" id="ARBA00023027"/>
    </source>
</evidence>
<dbReference type="EMBL" id="MG431821">
    <property type="protein sequence ID" value="ATZ68902.1"/>
    <property type="molecule type" value="Genomic_DNA"/>
</dbReference>
<keyword evidence="11 16" id="KW-0520">NAD</keyword>
<dbReference type="GO" id="GO:0008137">
    <property type="term" value="F:NADH dehydrogenase (ubiquinone) activity"/>
    <property type="evidence" value="ECO:0007669"/>
    <property type="project" value="UniProtKB-UniRule"/>
</dbReference>
<dbReference type="GO" id="GO:0031966">
    <property type="term" value="C:mitochondrial membrane"/>
    <property type="evidence" value="ECO:0007669"/>
    <property type="project" value="UniProtKB-SubCell"/>
</dbReference>
<organism evidence="18">
    <name type="scientific">Spisula sachalinensis</name>
    <name type="common">Sakhalin surf-clam</name>
    <name type="synonym">Pseudocardium sachalinense</name>
    <dbReference type="NCBI Taxonomy" id="81899"/>
    <lineage>
        <taxon>Eukaryota</taxon>
        <taxon>Metazoa</taxon>
        <taxon>Spiralia</taxon>
        <taxon>Lophotrochozoa</taxon>
        <taxon>Mollusca</taxon>
        <taxon>Bivalvia</taxon>
        <taxon>Autobranchia</taxon>
        <taxon>Heteroconchia</taxon>
        <taxon>Euheterodonta</taxon>
        <taxon>Imparidentia</taxon>
        <taxon>Neoheterodontei</taxon>
        <taxon>Venerida</taxon>
        <taxon>Mactroidea</taxon>
        <taxon>Mactridae</taxon>
        <taxon>Pseudocardium</taxon>
    </lineage>
</organism>
<evidence type="ECO:0000256" key="13">
    <source>
        <dbReference type="ARBA" id="ARBA00023128"/>
    </source>
</evidence>
<dbReference type="EC" id="7.1.1.2" evidence="3 16"/>
<protein>
    <recommendedName>
        <fullName evidence="4 16">NADH-ubiquinone oxidoreductase chain 4</fullName>
        <ecNumber evidence="3 16">7.1.1.2</ecNumber>
    </recommendedName>
</protein>
<evidence type="ECO:0000256" key="5">
    <source>
        <dbReference type="ARBA" id="ARBA00022448"/>
    </source>
</evidence>
<evidence type="ECO:0000256" key="8">
    <source>
        <dbReference type="ARBA" id="ARBA00022967"/>
    </source>
</evidence>
<evidence type="ECO:0000256" key="10">
    <source>
        <dbReference type="ARBA" id="ARBA00022989"/>
    </source>
</evidence>
<feature type="transmembrane region" description="Helical" evidence="16">
    <location>
        <begin position="174"/>
        <end position="199"/>
    </location>
</feature>
<comment type="catalytic activity">
    <reaction evidence="15 16">
        <text>a ubiquinone + NADH + 5 H(+)(in) = a ubiquinol + NAD(+) + 4 H(+)(out)</text>
        <dbReference type="Rhea" id="RHEA:29091"/>
        <dbReference type="Rhea" id="RHEA-COMP:9565"/>
        <dbReference type="Rhea" id="RHEA-COMP:9566"/>
        <dbReference type="ChEBI" id="CHEBI:15378"/>
        <dbReference type="ChEBI" id="CHEBI:16389"/>
        <dbReference type="ChEBI" id="CHEBI:17976"/>
        <dbReference type="ChEBI" id="CHEBI:57540"/>
        <dbReference type="ChEBI" id="CHEBI:57945"/>
        <dbReference type="EC" id="7.1.1.2"/>
    </reaction>
</comment>
<feature type="transmembrane region" description="Helical" evidence="16">
    <location>
        <begin position="303"/>
        <end position="325"/>
    </location>
</feature>
<keyword evidence="8" id="KW-1278">Translocase</keyword>
<evidence type="ECO:0000256" key="2">
    <source>
        <dbReference type="ARBA" id="ARBA00009025"/>
    </source>
</evidence>
<sequence>MTTALPGVGIMWGLCFSCVGLLLCMEMTGMSLFFTLPNSWVLMDYFSSLMELLVVVVFILSLVCSVKDFSPSSDLALKGLDSVLMLISVFSFFFFITSSWLSFYFFYECTLIPTLWMIMKWGYQPERLQAGLYMVLYTGGASLPLFITLVYMYGMCNTDAFILSKMSCSSLLNVPGWVWAFSLLGFLVKVPIYGFHVWLPKAHVEAPLAGSMVLAGVLLKLGGFGLIRIMWALSMYVHEIFSGSSYDWTQSRSVALNKGVLQVFPMFTMFWYVFTMINMGCPPSLNYFSEVFMFTTVKGMSSVYILPMALICQFSCVYGVFLYGYVNHGGVSSLIRSKSSLSDRYLSSFLFSSIVLFLGFFVMDFFF</sequence>
<evidence type="ECO:0000256" key="4">
    <source>
        <dbReference type="ARBA" id="ARBA00021006"/>
    </source>
</evidence>
<feature type="domain" description="NADH:quinone oxidoreductase/Mrp antiporter transmembrane" evidence="17">
    <location>
        <begin position="98"/>
        <end position="234"/>
    </location>
</feature>
<evidence type="ECO:0000313" key="18">
    <source>
        <dbReference type="EMBL" id="ATZ68902.1"/>
    </source>
</evidence>
<feature type="transmembrane region" description="Helical" evidence="16">
    <location>
        <begin position="12"/>
        <end position="33"/>
    </location>
</feature>
<keyword evidence="7 16" id="KW-0812">Transmembrane</keyword>
<comment type="similarity">
    <text evidence="2 16">Belongs to the complex I subunit 4 family.</text>
</comment>
<proteinExistence type="inferred from homology"/>
<comment type="function">
    <text evidence="16">Core subunit of the mitochondrial membrane respiratory chain NADH dehydrogenase (Complex I) which catalyzes electron transfer from NADH through the respiratory chain, using ubiquinone as an electron acceptor. Essential for the catalytic activity and assembly of complex I.</text>
</comment>
<dbReference type="GO" id="GO:0048039">
    <property type="term" value="F:ubiquinone binding"/>
    <property type="evidence" value="ECO:0007669"/>
    <property type="project" value="TreeGrafter"/>
</dbReference>
<evidence type="ECO:0000256" key="1">
    <source>
        <dbReference type="ARBA" id="ARBA00004225"/>
    </source>
</evidence>
<keyword evidence="9 16" id="KW-0249">Electron transport</keyword>
<dbReference type="AlphaFoldDB" id="A0A2H4U8Z7"/>
<keyword evidence="6 16" id="KW-0679">Respiratory chain</keyword>
<dbReference type="InterPro" id="IPR001750">
    <property type="entry name" value="ND/Mrp_TM"/>
</dbReference>